<dbReference type="GO" id="GO:0003964">
    <property type="term" value="F:RNA-directed DNA polymerase activity"/>
    <property type="evidence" value="ECO:0007669"/>
    <property type="project" value="UniProtKB-KW"/>
</dbReference>
<accession>A0A225UYH6</accession>
<dbReference type="InterPro" id="IPR043502">
    <property type="entry name" value="DNA/RNA_pol_sf"/>
</dbReference>
<dbReference type="PANTHER" id="PTHR33064">
    <property type="entry name" value="POL PROTEIN"/>
    <property type="match status" value="1"/>
</dbReference>
<dbReference type="GO" id="GO:0004519">
    <property type="term" value="F:endonuclease activity"/>
    <property type="evidence" value="ECO:0007669"/>
    <property type="project" value="UniProtKB-KW"/>
</dbReference>
<gene>
    <name evidence="10" type="ORF">PHMEG_00031810</name>
</gene>
<dbReference type="InterPro" id="IPR043128">
    <property type="entry name" value="Rev_trsase/Diguanyl_cyclase"/>
</dbReference>
<dbReference type="Gene3D" id="3.30.70.270">
    <property type="match status" value="2"/>
</dbReference>
<evidence type="ECO:0000256" key="7">
    <source>
        <dbReference type="ARBA" id="ARBA00022801"/>
    </source>
</evidence>
<evidence type="ECO:0000256" key="4">
    <source>
        <dbReference type="ARBA" id="ARBA00022722"/>
    </source>
</evidence>
<keyword evidence="8" id="KW-0695">RNA-directed DNA polymerase</keyword>
<dbReference type="PROSITE" id="PS50878">
    <property type="entry name" value="RT_POL"/>
    <property type="match status" value="1"/>
</dbReference>
<dbReference type="SUPFAM" id="SSF53098">
    <property type="entry name" value="Ribonuclease H-like"/>
    <property type="match status" value="1"/>
</dbReference>
<dbReference type="Pfam" id="PF17917">
    <property type="entry name" value="RT_RNaseH"/>
    <property type="match status" value="1"/>
</dbReference>
<keyword evidence="4" id="KW-0540">Nuclease</keyword>
<comment type="caution">
    <text evidence="10">The sequence shown here is derived from an EMBL/GenBank/DDBJ whole genome shotgun (WGS) entry which is preliminary data.</text>
</comment>
<keyword evidence="6" id="KW-0255">Endonuclease</keyword>
<evidence type="ECO:0000256" key="5">
    <source>
        <dbReference type="ARBA" id="ARBA00022750"/>
    </source>
</evidence>
<dbReference type="OrthoDB" id="103417at2759"/>
<sequence>MTQLLDADDSVEVHTLDPPLALTLADGRNVFCVEECVVDLRITTAAGPVHVRRTPCVVMVGDEEDFLLGNITLRLLGIDIDHMLEQLAGTSIDGDAGDDTEEELSVGSDVDDELHECYERMLRDAEANGFTTRLMSKLRAVVLEYRDVWRISIGPDAAAHVEPYSVTLEMDTQPFRCKARKYPELQNQFLSEHVKQLEKFGFYENQNQFLSEHVKQLEKFGFVRRNDHSKWCCAAVPVRKPGSTTDFRITTDYRPVNRKTIPIAGVTPNLAMVTAKVQGASSFGTFDLFRGFWQMPLATDSQEIFSFSTGDAVYTPTRVPQGAIDSALHFQTQMQGVFRDMLYDSVLIWIDDIALYATDDDTYLERLAAFLQVLREYNLKLNAKKCVLFCRTIHWCGKILDGKGVQHDPSRLEALRSLPLPSTAAELQHLLCASNWVRDSLVDYARVVLPLQQLLTEALQGKSRKKRLAEGVHLQWEPETEAAFAALIELLACSAKLAFPDQEATLVLCTDASHFGWAVVLTQAMNWQVDTPVQEQVHELLVCKGGSFKGAQLNWSVIEKEAYPIIRACTDLEYLLQRKNGFRLYCDHANLIKVFCPDQEMKQHIRGKLQRWAMRLTGYNYEIEHIVGSDNVWADLVSRWGPYHSSGVTTVVKRVRTRSEQAISTLRPLEDEGFVWPSRDEVIEQQKRWCGSNLELVAADDGALCADGKLWIPSQAKQLIQRLLLIAHCGIQAHRGEQVMITHLRKHFAIDNVAKWVKQFLRLCLLCKHVKGGKLIQRPWSDPAEVGDRNEVLHMDFLSMGPTYGSACYLLVLTDELTHFCELIACDSASSEVAAAAVLDWAKRF</sequence>
<dbReference type="CDD" id="cd09274">
    <property type="entry name" value="RNase_HI_RT_Ty3"/>
    <property type="match status" value="1"/>
</dbReference>
<dbReference type="Gene3D" id="3.10.10.10">
    <property type="entry name" value="HIV Type 1 Reverse Transcriptase, subunit A, domain 1"/>
    <property type="match status" value="1"/>
</dbReference>
<evidence type="ECO:0000256" key="6">
    <source>
        <dbReference type="ARBA" id="ARBA00022759"/>
    </source>
</evidence>
<dbReference type="AlphaFoldDB" id="A0A225UYH6"/>
<evidence type="ECO:0000256" key="1">
    <source>
        <dbReference type="ARBA" id="ARBA00022670"/>
    </source>
</evidence>
<protein>
    <recommendedName>
        <fullName evidence="9">Reverse transcriptase domain-containing protein</fullName>
    </recommendedName>
</protein>
<dbReference type="Proteomes" id="UP000198211">
    <property type="component" value="Unassembled WGS sequence"/>
</dbReference>
<keyword evidence="11" id="KW-1185">Reference proteome</keyword>
<evidence type="ECO:0000313" key="10">
    <source>
        <dbReference type="EMBL" id="OWY97616.1"/>
    </source>
</evidence>
<keyword evidence="7" id="KW-0378">Hydrolase</keyword>
<dbReference type="CDD" id="cd01647">
    <property type="entry name" value="RT_LTR"/>
    <property type="match status" value="1"/>
</dbReference>
<evidence type="ECO:0000256" key="8">
    <source>
        <dbReference type="ARBA" id="ARBA00022918"/>
    </source>
</evidence>
<keyword evidence="1" id="KW-0645">Protease</keyword>
<dbReference type="PANTHER" id="PTHR33064:SF37">
    <property type="entry name" value="RIBONUCLEASE H"/>
    <property type="match status" value="1"/>
</dbReference>
<evidence type="ECO:0000313" key="11">
    <source>
        <dbReference type="Proteomes" id="UP000198211"/>
    </source>
</evidence>
<feature type="non-terminal residue" evidence="10">
    <location>
        <position position="845"/>
    </location>
</feature>
<reference evidence="11" key="1">
    <citation type="submission" date="2017-03" db="EMBL/GenBank/DDBJ databases">
        <title>Phytopthora megakarya and P. palmivora, two closely related causual agents of cacao black pod achieved similar genome size and gene model numbers by different mechanisms.</title>
        <authorList>
            <person name="Ali S."/>
            <person name="Shao J."/>
            <person name="Larry D.J."/>
            <person name="Kronmiller B."/>
            <person name="Shen D."/>
            <person name="Strem M.D."/>
            <person name="Melnick R.L."/>
            <person name="Guiltinan M.J."/>
            <person name="Tyler B.M."/>
            <person name="Meinhardt L.W."/>
            <person name="Bailey B.A."/>
        </authorList>
    </citation>
    <scope>NUCLEOTIDE SEQUENCE [LARGE SCALE GENOMIC DNA]</scope>
    <source>
        <strain evidence="11">zdho120</strain>
    </source>
</reference>
<organism evidence="10 11">
    <name type="scientific">Phytophthora megakarya</name>
    <dbReference type="NCBI Taxonomy" id="4795"/>
    <lineage>
        <taxon>Eukaryota</taxon>
        <taxon>Sar</taxon>
        <taxon>Stramenopiles</taxon>
        <taxon>Oomycota</taxon>
        <taxon>Peronosporomycetes</taxon>
        <taxon>Peronosporales</taxon>
        <taxon>Peronosporaceae</taxon>
        <taxon>Phytophthora</taxon>
    </lineage>
</organism>
<keyword evidence="3" id="KW-0548">Nucleotidyltransferase</keyword>
<evidence type="ECO:0000256" key="2">
    <source>
        <dbReference type="ARBA" id="ARBA00022679"/>
    </source>
</evidence>
<dbReference type="GO" id="GO:0004190">
    <property type="term" value="F:aspartic-type endopeptidase activity"/>
    <property type="evidence" value="ECO:0007669"/>
    <property type="project" value="UniProtKB-KW"/>
</dbReference>
<proteinExistence type="predicted"/>
<keyword evidence="2" id="KW-0808">Transferase</keyword>
<keyword evidence="5" id="KW-0064">Aspartyl protease</keyword>
<dbReference type="InterPro" id="IPR051320">
    <property type="entry name" value="Viral_Replic_Matur_Polypro"/>
</dbReference>
<dbReference type="GO" id="GO:0006508">
    <property type="term" value="P:proteolysis"/>
    <property type="evidence" value="ECO:0007669"/>
    <property type="project" value="UniProtKB-KW"/>
</dbReference>
<dbReference type="InterPro" id="IPR012337">
    <property type="entry name" value="RNaseH-like_sf"/>
</dbReference>
<dbReference type="SUPFAM" id="SSF56672">
    <property type="entry name" value="DNA/RNA polymerases"/>
    <property type="match status" value="1"/>
</dbReference>
<dbReference type="InterPro" id="IPR036397">
    <property type="entry name" value="RNaseH_sf"/>
</dbReference>
<dbReference type="EMBL" id="NBNE01010248">
    <property type="protein sequence ID" value="OWY97616.1"/>
    <property type="molecule type" value="Genomic_DNA"/>
</dbReference>
<feature type="domain" description="Reverse transcriptase" evidence="9">
    <location>
        <begin position="219"/>
        <end position="400"/>
    </location>
</feature>
<dbReference type="InterPro" id="IPR000477">
    <property type="entry name" value="RT_dom"/>
</dbReference>
<evidence type="ECO:0000259" key="9">
    <source>
        <dbReference type="PROSITE" id="PS50878"/>
    </source>
</evidence>
<name>A0A225UYH6_9STRA</name>
<dbReference type="Gene3D" id="3.30.420.10">
    <property type="entry name" value="Ribonuclease H-like superfamily/Ribonuclease H"/>
    <property type="match status" value="1"/>
</dbReference>
<dbReference type="Pfam" id="PF00078">
    <property type="entry name" value="RVT_1"/>
    <property type="match status" value="1"/>
</dbReference>
<dbReference type="InterPro" id="IPR041373">
    <property type="entry name" value="RT_RNaseH"/>
</dbReference>
<dbReference type="GO" id="GO:0003676">
    <property type="term" value="F:nucleic acid binding"/>
    <property type="evidence" value="ECO:0007669"/>
    <property type="project" value="InterPro"/>
</dbReference>
<evidence type="ECO:0000256" key="3">
    <source>
        <dbReference type="ARBA" id="ARBA00022695"/>
    </source>
</evidence>